<dbReference type="SMART" id="SM00388">
    <property type="entry name" value="HisKA"/>
    <property type="match status" value="1"/>
</dbReference>
<dbReference type="SUPFAM" id="SSF55785">
    <property type="entry name" value="PYP-like sensor domain (PAS domain)"/>
    <property type="match status" value="5"/>
</dbReference>
<accession>A0ABR8CJ16</accession>
<dbReference type="SUPFAM" id="SSF55874">
    <property type="entry name" value="ATPase domain of HSP90 chaperone/DNA topoisomerase II/histidine kinase"/>
    <property type="match status" value="1"/>
</dbReference>
<dbReference type="SUPFAM" id="SSF47384">
    <property type="entry name" value="Homodimeric domain of signal transducing histidine kinase"/>
    <property type="match status" value="1"/>
</dbReference>
<proteinExistence type="predicted"/>
<dbReference type="CDD" id="cd00082">
    <property type="entry name" value="HisKA"/>
    <property type="match status" value="1"/>
</dbReference>
<feature type="domain" description="PAC" evidence="10">
    <location>
        <begin position="670"/>
        <end position="723"/>
    </location>
</feature>
<dbReference type="InterPro" id="IPR035965">
    <property type="entry name" value="PAS-like_dom_sf"/>
</dbReference>
<evidence type="ECO:0000256" key="7">
    <source>
        <dbReference type="SAM" id="Coils"/>
    </source>
</evidence>
<keyword evidence="4" id="KW-0808">Transferase</keyword>
<feature type="domain" description="PAS" evidence="9">
    <location>
        <begin position="328"/>
        <end position="400"/>
    </location>
</feature>
<evidence type="ECO:0000256" key="3">
    <source>
        <dbReference type="ARBA" id="ARBA00022553"/>
    </source>
</evidence>
<gene>
    <name evidence="11" type="ORF">H6G05_22795</name>
</gene>
<dbReference type="InterPro" id="IPR003661">
    <property type="entry name" value="HisK_dim/P_dom"/>
</dbReference>
<dbReference type="InterPro" id="IPR000700">
    <property type="entry name" value="PAS-assoc_C"/>
</dbReference>
<dbReference type="SMART" id="SM00387">
    <property type="entry name" value="HATPase_c"/>
    <property type="match status" value="1"/>
</dbReference>
<dbReference type="RefSeq" id="WP_190581892.1">
    <property type="nucleotide sequence ID" value="NZ_CAWPQU010000055.1"/>
</dbReference>
<feature type="domain" description="PAC" evidence="10">
    <location>
        <begin position="799"/>
        <end position="851"/>
    </location>
</feature>
<evidence type="ECO:0000256" key="6">
    <source>
        <dbReference type="ARBA" id="ARBA00023012"/>
    </source>
</evidence>
<dbReference type="InterPro" id="IPR029016">
    <property type="entry name" value="GAF-like_dom_sf"/>
</dbReference>
<feature type="domain" description="PAS" evidence="9">
    <location>
        <begin position="724"/>
        <end position="796"/>
    </location>
</feature>
<evidence type="ECO:0000259" key="8">
    <source>
        <dbReference type="PROSITE" id="PS50109"/>
    </source>
</evidence>
<dbReference type="SMART" id="SM00091">
    <property type="entry name" value="PAS"/>
    <property type="match status" value="5"/>
</dbReference>
<evidence type="ECO:0000256" key="4">
    <source>
        <dbReference type="ARBA" id="ARBA00022679"/>
    </source>
</evidence>
<evidence type="ECO:0000313" key="12">
    <source>
        <dbReference type="Proteomes" id="UP000618445"/>
    </source>
</evidence>
<dbReference type="Gene3D" id="1.10.287.130">
    <property type="match status" value="1"/>
</dbReference>
<comment type="catalytic activity">
    <reaction evidence="1">
        <text>ATP + protein L-histidine = ADP + protein N-phospho-L-histidine.</text>
        <dbReference type="EC" id="2.7.13.3"/>
    </reaction>
</comment>
<dbReference type="Gene3D" id="3.30.450.40">
    <property type="match status" value="1"/>
</dbReference>
<name>A0ABR8CJ16_9CYAN</name>
<keyword evidence="7" id="KW-0175">Coiled coil</keyword>
<dbReference type="InterPro" id="IPR000014">
    <property type="entry name" value="PAS"/>
</dbReference>
<feature type="domain" description="PAS" evidence="9">
    <location>
        <begin position="17"/>
        <end position="87"/>
    </location>
</feature>
<dbReference type="SMART" id="SM00086">
    <property type="entry name" value="PAC"/>
    <property type="match status" value="5"/>
</dbReference>
<keyword evidence="5" id="KW-0418">Kinase</keyword>
<comment type="caution">
    <text evidence="11">The sequence shown here is derived from an EMBL/GenBank/DDBJ whole genome shotgun (WGS) entry which is preliminary data.</text>
</comment>
<dbReference type="InterPro" id="IPR003018">
    <property type="entry name" value="GAF"/>
</dbReference>
<dbReference type="InterPro" id="IPR036890">
    <property type="entry name" value="HATPase_C_sf"/>
</dbReference>
<feature type="domain" description="PAC" evidence="10">
    <location>
        <begin position="541"/>
        <end position="594"/>
    </location>
</feature>
<dbReference type="InterPro" id="IPR005467">
    <property type="entry name" value="His_kinase_dom"/>
</dbReference>
<dbReference type="EMBL" id="JACJQY010000059">
    <property type="protein sequence ID" value="MBD2319652.1"/>
    <property type="molecule type" value="Genomic_DNA"/>
</dbReference>
<keyword evidence="12" id="KW-1185">Reference proteome</keyword>
<dbReference type="Gene3D" id="3.30.450.20">
    <property type="entry name" value="PAS domain"/>
    <property type="match status" value="5"/>
</dbReference>
<dbReference type="InterPro" id="IPR036097">
    <property type="entry name" value="HisK_dim/P_sf"/>
</dbReference>
<dbReference type="InterPro" id="IPR001610">
    <property type="entry name" value="PAC"/>
</dbReference>
<sequence>MSTNTNSSNAYNLSSTSEQRFISLLASVPVGIYRTDALGNCCYVNDRWCQIAGLTTTEAEGFGWINGLYPSDREFVTMEWNKAIQENRPFQLEYRFQNKAGEITWVYGQAVAECDQSGEIIGYIGTITDISDRKATEQALQLQRDFNQLIAEISSRFVDISPEQLDAEIDRSLQLMAEATNSDTSYLIKFSLTEHPVSLLSDGTVSMTHEWAKPEYPRQITLVQNVPLSAFPWANAKLLRREIVNMPRVADAPIEAAIDKENWQRFSIVSALVVPMIQKSVVTGTLGFASFSKEVIWGEEIIRLLQVMAQTIANAQQRAQDEQQLYESEERLRLALRAANQGLYDLNLQTGEVITSFEYATMLGYDPTTFQETNAKWIERLHPDDREQTAKVYQDYVAGILPEYKVEFRQLTCDGEWKWILSLGRIVSWDDQGNPLRMMGTHTDISDRKQAEAERLIAEQVSQELSLLENIFDTLLAGYWDWDLQTNEEYLSPKFKKMFGYEDDELPNSPETWQHLIFDEDLAKVLDCFERHVQTHGEVPFCNEVRYRHKDGSTVWVICSGQVITWDENNQPLRMIGCHVDISDRKQSEEKIRKSDAHLKTAQRIGKLGSWEFDPYSEQIIWSDEVFHIFGRDPAMGMPSFAEVQEQIHPDDREHHQQVLQTAAATVQPYDLEIRFYRCDGSLGYFQARGEPIVSTVTGQLTHLIGTVLDITDRKQAEVELQTLSDRLTLALKSGAIAIWDWNVPDNILVWDDRMYELYGITSTQFTSVYEAWVSSLHPDDRASGESAIQQALAGTKDYDLEFRVIHPDGTIRFLKAYALVQRDPQGNPLRMIGINLDITDRKQAEAKLMHITMQLAASNRELEAFAYSVSHDLRSPLRAIDGFSKALLEDYGDKFDDEGKNYFDRIRVNVSRMGMLIEDLLRLSRVSRSEMQYAKVNLSALVTEQLAELQTTEPERQVECVIAPNVSVQADITLMRMVISNLIQNAWKFTSHHPSARIEFGVNPSESEQDGRSTYFVRDDGAGFDMNYANMLFGVFQRLHNTNEFVGTGIGLATVQRIIHRHGGRVWAEGAVEKGATVYFTIPEISSLKT</sequence>
<dbReference type="PANTHER" id="PTHR43304:SF1">
    <property type="entry name" value="PAC DOMAIN-CONTAINING PROTEIN"/>
    <property type="match status" value="1"/>
</dbReference>
<organism evidence="11 12">
    <name type="scientific">Phormidium tenue FACHB-1050</name>
    <dbReference type="NCBI Taxonomy" id="2692857"/>
    <lineage>
        <taxon>Bacteria</taxon>
        <taxon>Bacillati</taxon>
        <taxon>Cyanobacteriota</taxon>
        <taxon>Cyanophyceae</taxon>
        <taxon>Oscillatoriophycideae</taxon>
        <taxon>Oscillatoriales</taxon>
        <taxon>Oscillatoriaceae</taxon>
        <taxon>Phormidium</taxon>
    </lineage>
</organism>
<evidence type="ECO:0000256" key="2">
    <source>
        <dbReference type="ARBA" id="ARBA00012438"/>
    </source>
</evidence>
<dbReference type="EC" id="2.7.13.3" evidence="2"/>
<evidence type="ECO:0000256" key="5">
    <source>
        <dbReference type="ARBA" id="ARBA00022777"/>
    </source>
</evidence>
<dbReference type="NCBIfam" id="TIGR00229">
    <property type="entry name" value="sensory_box"/>
    <property type="match status" value="5"/>
</dbReference>
<dbReference type="PRINTS" id="PR00344">
    <property type="entry name" value="BCTRLSENSOR"/>
</dbReference>
<evidence type="ECO:0000259" key="10">
    <source>
        <dbReference type="PROSITE" id="PS50113"/>
    </source>
</evidence>
<evidence type="ECO:0000259" key="9">
    <source>
        <dbReference type="PROSITE" id="PS50112"/>
    </source>
</evidence>
<feature type="coiled-coil region" evidence="7">
    <location>
        <begin position="305"/>
        <end position="332"/>
    </location>
</feature>
<evidence type="ECO:0000313" key="11">
    <source>
        <dbReference type="EMBL" id="MBD2319652.1"/>
    </source>
</evidence>
<dbReference type="InterPro" id="IPR013655">
    <property type="entry name" value="PAS_fold_3"/>
</dbReference>
<dbReference type="InterPro" id="IPR004358">
    <property type="entry name" value="Sig_transdc_His_kin-like_C"/>
</dbReference>
<dbReference type="PROSITE" id="PS50109">
    <property type="entry name" value="HIS_KIN"/>
    <property type="match status" value="1"/>
</dbReference>
<dbReference type="Pfam" id="PF00512">
    <property type="entry name" value="HisKA"/>
    <property type="match status" value="1"/>
</dbReference>
<protein>
    <recommendedName>
        <fullName evidence="2">histidine kinase</fullName>
        <ecNumber evidence="2">2.7.13.3</ecNumber>
    </recommendedName>
</protein>
<dbReference type="InterPro" id="IPR003594">
    <property type="entry name" value="HATPase_dom"/>
</dbReference>
<dbReference type="Pfam" id="PF08447">
    <property type="entry name" value="PAS_3"/>
    <property type="match status" value="5"/>
</dbReference>
<feature type="domain" description="PAC" evidence="10">
    <location>
        <begin position="404"/>
        <end position="457"/>
    </location>
</feature>
<evidence type="ECO:0000256" key="1">
    <source>
        <dbReference type="ARBA" id="ARBA00000085"/>
    </source>
</evidence>
<dbReference type="InterPro" id="IPR052162">
    <property type="entry name" value="Sensor_kinase/Photoreceptor"/>
</dbReference>
<dbReference type="Gene3D" id="2.10.70.100">
    <property type="match status" value="2"/>
</dbReference>
<dbReference type="CDD" id="cd00130">
    <property type="entry name" value="PAS"/>
    <property type="match status" value="5"/>
</dbReference>
<keyword evidence="3" id="KW-0597">Phosphoprotein</keyword>
<dbReference type="PANTHER" id="PTHR43304">
    <property type="entry name" value="PHYTOCHROME-LIKE PROTEIN CPH1"/>
    <property type="match status" value="1"/>
</dbReference>
<reference evidence="11 12" key="1">
    <citation type="journal article" date="2020" name="ISME J.">
        <title>Comparative genomics reveals insights into cyanobacterial evolution and habitat adaptation.</title>
        <authorList>
            <person name="Chen M.Y."/>
            <person name="Teng W.K."/>
            <person name="Zhao L."/>
            <person name="Hu C.X."/>
            <person name="Zhou Y.K."/>
            <person name="Han B.P."/>
            <person name="Song L.R."/>
            <person name="Shu W.S."/>
        </authorList>
    </citation>
    <scope>NUCLEOTIDE SEQUENCE [LARGE SCALE GENOMIC DNA]</scope>
    <source>
        <strain evidence="11 12">FACHB-1050</strain>
    </source>
</reference>
<feature type="domain" description="PAS" evidence="9">
    <location>
        <begin position="464"/>
        <end position="536"/>
    </location>
</feature>
<feature type="domain" description="Histidine kinase" evidence="8">
    <location>
        <begin position="869"/>
        <end position="1087"/>
    </location>
</feature>
<dbReference type="Proteomes" id="UP000618445">
    <property type="component" value="Unassembled WGS sequence"/>
</dbReference>
<dbReference type="PROSITE" id="PS50113">
    <property type="entry name" value="PAC"/>
    <property type="match status" value="5"/>
</dbReference>
<dbReference type="SUPFAM" id="SSF55781">
    <property type="entry name" value="GAF domain-like"/>
    <property type="match status" value="1"/>
</dbReference>
<dbReference type="Gene3D" id="3.30.565.10">
    <property type="entry name" value="Histidine kinase-like ATPase, C-terminal domain"/>
    <property type="match status" value="1"/>
</dbReference>
<dbReference type="PROSITE" id="PS50112">
    <property type="entry name" value="PAS"/>
    <property type="match status" value="4"/>
</dbReference>
<dbReference type="Pfam" id="PF01590">
    <property type="entry name" value="GAF"/>
    <property type="match status" value="1"/>
</dbReference>
<dbReference type="Pfam" id="PF02518">
    <property type="entry name" value="HATPase_c"/>
    <property type="match status" value="1"/>
</dbReference>
<dbReference type="SMART" id="SM00065">
    <property type="entry name" value="GAF"/>
    <property type="match status" value="1"/>
</dbReference>
<keyword evidence="6" id="KW-0902">Two-component regulatory system</keyword>
<feature type="domain" description="PAC" evidence="10">
    <location>
        <begin position="90"/>
        <end position="142"/>
    </location>
</feature>